<name>A0AAV6UJZ1_9ARAC</name>
<keyword evidence="2" id="KW-0539">Nucleus</keyword>
<dbReference type="PROSITE" id="PS50960">
    <property type="entry name" value="HTH_PSQ"/>
    <property type="match status" value="1"/>
</dbReference>
<protein>
    <recommendedName>
        <fullName evidence="3">HTH psq-type domain-containing protein</fullName>
    </recommendedName>
</protein>
<feature type="DNA-binding region" description="H-T-H motif" evidence="2">
    <location>
        <begin position="36"/>
        <end position="56"/>
    </location>
</feature>
<dbReference type="Gene3D" id="1.10.10.60">
    <property type="entry name" value="Homeodomain-like"/>
    <property type="match status" value="1"/>
</dbReference>
<dbReference type="AlphaFoldDB" id="A0AAV6UJZ1"/>
<dbReference type="Proteomes" id="UP000827092">
    <property type="component" value="Unassembled WGS sequence"/>
</dbReference>
<keyword evidence="5" id="KW-1185">Reference proteome</keyword>
<comment type="subcellular location">
    <subcellularLocation>
        <location evidence="1 2">Nucleus</location>
    </subcellularLocation>
</comment>
<proteinExistence type="predicted"/>
<dbReference type="EMBL" id="JAFNEN010000363">
    <property type="protein sequence ID" value="KAG8184740.1"/>
    <property type="molecule type" value="Genomic_DNA"/>
</dbReference>
<dbReference type="SUPFAM" id="SSF46689">
    <property type="entry name" value="Homeodomain-like"/>
    <property type="match status" value="1"/>
</dbReference>
<dbReference type="GO" id="GO:0005634">
    <property type="term" value="C:nucleus"/>
    <property type="evidence" value="ECO:0007669"/>
    <property type="project" value="UniProtKB-SubCell"/>
</dbReference>
<dbReference type="Pfam" id="PF05225">
    <property type="entry name" value="HTH_psq"/>
    <property type="match status" value="1"/>
</dbReference>
<comment type="caution">
    <text evidence="4">The sequence shown here is derived from an EMBL/GenBank/DDBJ whole genome shotgun (WGS) entry which is preliminary data.</text>
</comment>
<evidence type="ECO:0000313" key="5">
    <source>
        <dbReference type="Proteomes" id="UP000827092"/>
    </source>
</evidence>
<gene>
    <name evidence="4" type="ORF">JTE90_019339</name>
</gene>
<evidence type="ECO:0000256" key="2">
    <source>
        <dbReference type="PROSITE-ProRule" id="PRU00320"/>
    </source>
</evidence>
<sequence length="180" mass="21093">MGRVYVRKSGARKYKQWSEEQMDQALYEIREKKISLRQASKRYCISRTTLSTKLKDIPVRKPGAPPVFSPKEEQGIASHLKTLVSNGFSLNRLGLRLFIYVYLSRNNRNVPRFYDNMPGKEWADLFLKRNKEELSELIIRRTGRFQKVLDISSIHEYFDNLNYELLPSLPNESDMGTLNT</sequence>
<evidence type="ECO:0000256" key="1">
    <source>
        <dbReference type="ARBA" id="ARBA00004123"/>
    </source>
</evidence>
<organism evidence="4 5">
    <name type="scientific">Oedothorax gibbosus</name>
    <dbReference type="NCBI Taxonomy" id="931172"/>
    <lineage>
        <taxon>Eukaryota</taxon>
        <taxon>Metazoa</taxon>
        <taxon>Ecdysozoa</taxon>
        <taxon>Arthropoda</taxon>
        <taxon>Chelicerata</taxon>
        <taxon>Arachnida</taxon>
        <taxon>Araneae</taxon>
        <taxon>Araneomorphae</taxon>
        <taxon>Entelegynae</taxon>
        <taxon>Araneoidea</taxon>
        <taxon>Linyphiidae</taxon>
        <taxon>Erigoninae</taxon>
        <taxon>Oedothorax</taxon>
    </lineage>
</organism>
<reference evidence="4 5" key="1">
    <citation type="journal article" date="2022" name="Nat. Ecol. Evol.">
        <title>A masculinizing supergene underlies an exaggerated male reproductive morph in a spider.</title>
        <authorList>
            <person name="Hendrickx F."/>
            <person name="De Corte Z."/>
            <person name="Sonet G."/>
            <person name="Van Belleghem S.M."/>
            <person name="Kostlbacher S."/>
            <person name="Vangestel C."/>
        </authorList>
    </citation>
    <scope>NUCLEOTIDE SEQUENCE [LARGE SCALE GENOMIC DNA]</scope>
    <source>
        <strain evidence="4">W744_W776</strain>
    </source>
</reference>
<accession>A0AAV6UJZ1</accession>
<dbReference type="GO" id="GO:0003677">
    <property type="term" value="F:DNA binding"/>
    <property type="evidence" value="ECO:0007669"/>
    <property type="project" value="UniProtKB-UniRule"/>
</dbReference>
<dbReference type="InterPro" id="IPR009057">
    <property type="entry name" value="Homeodomain-like_sf"/>
</dbReference>
<dbReference type="InterPro" id="IPR007889">
    <property type="entry name" value="HTH_Psq"/>
</dbReference>
<feature type="domain" description="HTH psq-type" evidence="3">
    <location>
        <begin position="8"/>
        <end position="60"/>
    </location>
</feature>
<evidence type="ECO:0000259" key="3">
    <source>
        <dbReference type="PROSITE" id="PS50960"/>
    </source>
</evidence>
<keyword evidence="2" id="KW-0238">DNA-binding</keyword>
<evidence type="ECO:0000313" key="4">
    <source>
        <dbReference type="EMBL" id="KAG8184740.1"/>
    </source>
</evidence>